<dbReference type="InterPro" id="IPR006603">
    <property type="entry name" value="PQ-loop_rpt"/>
</dbReference>
<dbReference type="InterPro" id="IPR047662">
    <property type="entry name" value="SemiSWEET"/>
</dbReference>
<evidence type="ECO:0000256" key="4">
    <source>
        <dbReference type="ARBA" id="ARBA00023136"/>
    </source>
</evidence>
<dbReference type="Gene3D" id="1.20.1280.290">
    <property type="match status" value="1"/>
</dbReference>
<gene>
    <name evidence="6" type="ORF">A3K49_07950</name>
</gene>
<feature type="transmembrane region" description="Helical" evidence="5">
    <location>
        <begin position="35"/>
        <end position="53"/>
    </location>
</feature>
<dbReference type="EMBL" id="MEUG01000001">
    <property type="protein sequence ID" value="OGC28860.1"/>
    <property type="molecule type" value="Genomic_DNA"/>
</dbReference>
<evidence type="ECO:0008006" key="8">
    <source>
        <dbReference type="Google" id="ProtNLM"/>
    </source>
</evidence>
<dbReference type="AlphaFoldDB" id="A0A1F4T8M2"/>
<comment type="subcellular location">
    <subcellularLocation>
        <location evidence="1">Membrane</location>
        <topology evidence="1">Multi-pass membrane protein</topology>
    </subcellularLocation>
</comment>
<dbReference type="Pfam" id="PF04193">
    <property type="entry name" value="PQ-loop"/>
    <property type="match status" value="1"/>
</dbReference>
<evidence type="ECO:0000313" key="6">
    <source>
        <dbReference type="EMBL" id="OGC28860.1"/>
    </source>
</evidence>
<sequence>MEGNLLLGIIAGSLTTISFLPQVIKTYSTRQTKDISLLMYLLFSFGLILWTIYGFRVSSVPVIAANAITLLLAFFIIGMKIRHG</sequence>
<name>A0A1F4T8M2_UNCSA</name>
<accession>A0A1F4T8M2</accession>
<feature type="transmembrane region" description="Helical" evidence="5">
    <location>
        <begin position="6"/>
        <end position="23"/>
    </location>
</feature>
<dbReference type="NCBIfam" id="NF037968">
    <property type="entry name" value="SemiSWEET_2"/>
    <property type="match status" value="1"/>
</dbReference>
<dbReference type="GO" id="GO:0016020">
    <property type="term" value="C:membrane"/>
    <property type="evidence" value="ECO:0007669"/>
    <property type="project" value="UniProtKB-SubCell"/>
</dbReference>
<keyword evidence="3 5" id="KW-1133">Transmembrane helix</keyword>
<dbReference type="GO" id="GO:0051119">
    <property type="term" value="F:sugar transmembrane transporter activity"/>
    <property type="evidence" value="ECO:0007669"/>
    <property type="project" value="InterPro"/>
</dbReference>
<proteinExistence type="predicted"/>
<dbReference type="Proteomes" id="UP000178602">
    <property type="component" value="Unassembled WGS sequence"/>
</dbReference>
<evidence type="ECO:0000256" key="1">
    <source>
        <dbReference type="ARBA" id="ARBA00004141"/>
    </source>
</evidence>
<evidence type="ECO:0000256" key="2">
    <source>
        <dbReference type="ARBA" id="ARBA00022692"/>
    </source>
</evidence>
<reference evidence="6 7" key="1">
    <citation type="journal article" date="2016" name="Nat. Commun.">
        <title>Thousands of microbial genomes shed light on interconnected biogeochemical processes in an aquifer system.</title>
        <authorList>
            <person name="Anantharaman K."/>
            <person name="Brown C.T."/>
            <person name="Hug L.A."/>
            <person name="Sharon I."/>
            <person name="Castelle C.J."/>
            <person name="Probst A.J."/>
            <person name="Thomas B.C."/>
            <person name="Singh A."/>
            <person name="Wilkins M.J."/>
            <person name="Karaoz U."/>
            <person name="Brodie E.L."/>
            <person name="Williams K.H."/>
            <person name="Hubbard S.S."/>
            <person name="Banfield J.F."/>
        </authorList>
    </citation>
    <scope>NUCLEOTIDE SEQUENCE [LARGE SCALE GENOMIC DNA]</scope>
</reference>
<organism evidence="6 7">
    <name type="scientific">candidate division WOR-1 bacterium RIFOXYC12_FULL_54_18</name>
    <dbReference type="NCBI Taxonomy" id="1802584"/>
    <lineage>
        <taxon>Bacteria</taxon>
        <taxon>Bacillati</taxon>
        <taxon>Saganbacteria</taxon>
    </lineage>
</organism>
<evidence type="ECO:0000256" key="5">
    <source>
        <dbReference type="SAM" id="Phobius"/>
    </source>
</evidence>
<comment type="caution">
    <text evidence="6">The sequence shown here is derived from an EMBL/GenBank/DDBJ whole genome shotgun (WGS) entry which is preliminary data.</text>
</comment>
<evidence type="ECO:0000256" key="3">
    <source>
        <dbReference type="ARBA" id="ARBA00022989"/>
    </source>
</evidence>
<keyword evidence="2 5" id="KW-0812">Transmembrane</keyword>
<feature type="transmembrane region" description="Helical" evidence="5">
    <location>
        <begin position="59"/>
        <end position="79"/>
    </location>
</feature>
<protein>
    <recommendedName>
        <fullName evidence="8">Glutathione synthetase</fullName>
    </recommendedName>
</protein>
<evidence type="ECO:0000313" key="7">
    <source>
        <dbReference type="Proteomes" id="UP000178602"/>
    </source>
</evidence>
<keyword evidence="4 5" id="KW-0472">Membrane</keyword>